<dbReference type="PANTHER" id="PTHR23015">
    <property type="entry name" value="UNCHARACTERIZED C.ELEGANS PROTEIN"/>
    <property type="match status" value="1"/>
</dbReference>
<organism evidence="3">
    <name type="scientific">Caenorhabditis brenneri</name>
    <name type="common">Nematode worm</name>
    <dbReference type="NCBI Taxonomy" id="135651"/>
    <lineage>
        <taxon>Eukaryota</taxon>
        <taxon>Metazoa</taxon>
        <taxon>Ecdysozoa</taxon>
        <taxon>Nematoda</taxon>
        <taxon>Chromadorea</taxon>
        <taxon>Rhabditida</taxon>
        <taxon>Rhabditina</taxon>
        <taxon>Rhabditomorpha</taxon>
        <taxon>Rhabditoidea</taxon>
        <taxon>Rhabditidae</taxon>
        <taxon>Peloderinae</taxon>
        <taxon>Caenorhabditis</taxon>
    </lineage>
</organism>
<feature type="domain" description="F-box" evidence="1">
    <location>
        <begin position="69"/>
        <end position="116"/>
    </location>
</feature>
<dbReference type="Proteomes" id="UP000008068">
    <property type="component" value="Unassembled WGS sequence"/>
</dbReference>
<dbReference type="InterPro" id="IPR036047">
    <property type="entry name" value="F-box-like_dom_sf"/>
</dbReference>
<accession>G0P3G0</accession>
<protein>
    <recommendedName>
        <fullName evidence="1">F-box domain-containing protein</fullName>
    </recommendedName>
</protein>
<dbReference type="AlphaFoldDB" id="G0P3G0"/>
<dbReference type="InterPro" id="IPR041426">
    <property type="entry name" value="Mos1_HTH"/>
</dbReference>
<proteinExistence type="predicted"/>
<dbReference type="OMA" id="IAFDEMA"/>
<dbReference type="FunCoup" id="G0P3G0">
    <property type="interactions" value="352"/>
</dbReference>
<evidence type="ECO:0000313" key="2">
    <source>
        <dbReference type="EMBL" id="EGT43967.1"/>
    </source>
</evidence>
<dbReference type="GO" id="GO:0045087">
    <property type="term" value="P:innate immune response"/>
    <property type="evidence" value="ECO:0007669"/>
    <property type="project" value="TreeGrafter"/>
</dbReference>
<dbReference type="OrthoDB" id="3256413at2759"/>
<dbReference type="SMART" id="SM00256">
    <property type="entry name" value="FBOX"/>
    <property type="match status" value="1"/>
</dbReference>
<dbReference type="InterPro" id="IPR002900">
    <property type="entry name" value="DUF38/FTH_CAE_spp"/>
</dbReference>
<dbReference type="Pfam" id="PF01827">
    <property type="entry name" value="FTH"/>
    <property type="match status" value="1"/>
</dbReference>
<name>G0P3G0_CAEBE</name>
<sequence length="379" mass="44514">MSEVFETNEIAYRACILYEAVRRTPVKKAYKNMKEVKPNVEYWDFEYWYYRFSNGQHDLNHDRSKDPKSLGLSDMPIDVVDNIVGYLGLVDKLAARKVCRNMRAVIDDQKSKFGKVELIIDGTSCEVHFEDLGIFHYAEENETYSLETFQKTVSLKGDHSEAAVKEFATVINQPKWSFEDVTIGLFSEECYLVNERKSILYLNALLSNHKIHVDRLIIHADTMETLATILPRFETDHVVFQWGWYSDDAEKNWLEVIEMDQWKKLTKCELTNLPKGFPIEALFHVRECHFIVINLTEEHLLKIRDILFTSPDFEYFKISDEKDCDSREEFTVLIDRVMGAHAAYDPLTKVYRIENSKDYIQISVENLMFYELSIQKIRS</sequence>
<dbReference type="EMBL" id="GL380043">
    <property type="protein sequence ID" value="EGT43967.1"/>
    <property type="molecule type" value="Genomic_DNA"/>
</dbReference>
<evidence type="ECO:0000259" key="1">
    <source>
        <dbReference type="PROSITE" id="PS50181"/>
    </source>
</evidence>
<evidence type="ECO:0000313" key="3">
    <source>
        <dbReference type="Proteomes" id="UP000008068"/>
    </source>
</evidence>
<dbReference type="InterPro" id="IPR001810">
    <property type="entry name" value="F-box_dom"/>
</dbReference>
<dbReference type="PANTHER" id="PTHR23015:SF4">
    <property type="entry name" value="DUF38 DOMAIN-CONTAINING PROTEIN-RELATED"/>
    <property type="match status" value="1"/>
</dbReference>
<dbReference type="SUPFAM" id="SSF81383">
    <property type="entry name" value="F-box domain"/>
    <property type="match status" value="1"/>
</dbReference>
<dbReference type="HOGENOM" id="CLU_030831_3_2_1"/>
<dbReference type="InParanoid" id="G0P3G0"/>
<gene>
    <name evidence="2" type="ORF">CAEBREN_16566</name>
</gene>
<dbReference type="Pfam" id="PF00646">
    <property type="entry name" value="F-box"/>
    <property type="match status" value="1"/>
</dbReference>
<dbReference type="CDD" id="cd22150">
    <property type="entry name" value="F-box_CeFBXA-like"/>
    <property type="match status" value="1"/>
</dbReference>
<dbReference type="InterPro" id="IPR040161">
    <property type="entry name" value="FB224"/>
</dbReference>
<reference evidence="3" key="1">
    <citation type="submission" date="2011-07" db="EMBL/GenBank/DDBJ databases">
        <authorList>
            <consortium name="Caenorhabditis brenneri Sequencing and Analysis Consortium"/>
            <person name="Wilson R.K."/>
        </authorList>
    </citation>
    <scope>NUCLEOTIDE SEQUENCE [LARGE SCALE GENOMIC DNA]</scope>
    <source>
        <strain evidence="3">PB2801</strain>
    </source>
</reference>
<keyword evidence="3" id="KW-1185">Reference proteome</keyword>
<dbReference type="Pfam" id="PF17906">
    <property type="entry name" value="HTH_48"/>
    <property type="match status" value="1"/>
</dbReference>
<dbReference type="PROSITE" id="PS50181">
    <property type="entry name" value="FBOX"/>
    <property type="match status" value="1"/>
</dbReference>